<dbReference type="GO" id="GO:0003677">
    <property type="term" value="F:DNA binding"/>
    <property type="evidence" value="ECO:0007669"/>
    <property type="project" value="InterPro"/>
</dbReference>
<dbReference type="CDD" id="cd00093">
    <property type="entry name" value="HTH_XRE"/>
    <property type="match status" value="1"/>
</dbReference>
<evidence type="ECO:0000313" key="1">
    <source>
        <dbReference type="EMBL" id="EAM4564558.1"/>
    </source>
</evidence>
<reference evidence="1" key="1">
    <citation type="submission" date="2018-11" db="EMBL/GenBank/DDBJ databases">
        <authorList>
            <consortium name="PulseNet: The National Subtyping Network for Foodborne Disease Surveillance"/>
            <person name="Tarr C.L."/>
            <person name="Trees E."/>
            <person name="Katz L.S."/>
            <person name="Carleton-Romer H.A."/>
            <person name="Stroika S."/>
            <person name="Kucerova Z."/>
            <person name="Roache K.F."/>
            <person name="Sabol A.L."/>
            <person name="Besser J."/>
            <person name="Gerner-Smidt P."/>
        </authorList>
    </citation>
    <scope>NUCLEOTIDE SEQUENCE</scope>
    <source>
        <strain evidence="1">PNUSAS060697</strain>
    </source>
</reference>
<name>A0A624QK15_SALER</name>
<comment type="caution">
    <text evidence="1">The sequence shown here is derived from an EMBL/GenBank/DDBJ whole genome shotgun (WGS) entry which is preliminary data.</text>
</comment>
<dbReference type="AlphaFoldDB" id="A0A624QK15"/>
<accession>A0A624QK15</accession>
<gene>
    <name evidence="1" type="ORF">EFY76_25110</name>
</gene>
<dbReference type="InterPro" id="IPR010982">
    <property type="entry name" value="Lambda_DNA-bd_dom_sf"/>
</dbReference>
<dbReference type="InterPro" id="IPR001387">
    <property type="entry name" value="Cro/C1-type_HTH"/>
</dbReference>
<dbReference type="SUPFAM" id="SSF47413">
    <property type="entry name" value="lambda repressor-like DNA-binding domains"/>
    <property type="match status" value="1"/>
</dbReference>
<proteinExistence type="predicted"/>
<protein>
    <submittedName>
        <fullName evidence="1">XRE family transcriptional regulator</fullName>
    </submittedName>
</protein>
<dbReference type="EMBL" id="AACUZB010000052">
    <property type="protein sequence ID" value="EAM4564558.1"/>
    <property type="molecule type" value="Genomic_DNA"/>
</dbReference>
<organism evidence="1">
    <name type="scientific">Salmonella enterica</name>
    <name type="common">Salmonella choleraesuis</name>
    <dbReference type="NCBI Taxonomy" id="28901"/>
    <lineage>
        <taxon>Bacteria</taxon>
        <taxon>Pseudomonadati</taxon>
        <taxon>Pseudomonadota</taxon>
        <taxon>Gammaproteobacteria</taxon>
        <taxon>Enterobacterales</taxon>
        <taxon>Enterobacteriaceae</taxon>
        <taxon>Salmonella</taxon>
    </lineage>
</organism>
<sequence>MKTNTPENIKNLRQKIGLTQKECAEMFGMTARSWRRKEEPKTTVSNTTLSLIEFNYLLLLAGEHPDYVLCKRDPLRP</sequence>
<dbReference type="Gene3D" id="1.10.260.40">
    <property type="entry name" value="lambda repressor-like DNA-binding domains"/>
    <property type="match status" value="1"/>
</dbReference>